<reference evidence="2" key="2">
    <citation type="journal article" date="2011" name="Stand. Genomic Sci.">
        <title>Complete genome sequence of Weeksella virosa type strain (9751T).</title>
        <authorList>
            <person name="Lang E."/>
            <person name="Teshima H."/>
            <person name="Lucas S."/>
            <person name="Lapidus A."/>
            <person name="Hammon N."/>
            <person name="Deshpande S."/>
            <person name="Nolan M."/>
            <person name="Cheng J."/>
            <person name="Pitluck S."/>
            <person name="Liolios K."/>
            <person name="Pagani I."/>
            <person name="Mikhailova N."/>
            <person name="Ivanova N."/>
            <person name="Mavromatis K."/>
            <person name="Pati A."/>
            <person name="Tapia R."/>
            <person name="Han C."/>
            <person name="Goodwin L."/>
            <person name="Chen A."/>
            <person name="Palaniappan K."/>
            <person name="Land M."/>
            <person name="Hauser L."/>
            <person name="Chang Y."/>
            <person name="Jeffries C."/>
            <person name="Brambilla E."/>
            <person name="Kopitz M."/>
            <person name="Rohde M."/>
            <person name="Goker M."/>
            <person name="Tindall B."/>
            <person name="Detter J."/>
            <person name="Woyke T."/>
            <person name="Bristow J."/>
            <person name="Eisen J."/>
            <person name="Markowitz V."/>
            <person name="Hugenholtz P."/>
            <person name="Klenk H."/>
            <person name="Kyrpides N."/>
        </authorList>
    </citation>
    <scope>NUCLEOTIDE SEQUENCE [LARGE SCALE GENOMIC DNA]</scope>
    <source>
        <strain evidence="2">ATCC 43766 / DSM 16922 / JCM 21250 / NBRC 16016 / NCTC 11634 / CL345/78</strain>
    </source>
</reference>
<dbReference type="OrthoDB" id="1311865at2"/>
<evidence type="ECO:0000313" key="1">
    <source>
        <dbReference type="EMBL" id="ADX67264.1"/>
    </source>
</evidence>
<accession>F0NZD5</accession>
<organism evidence="1 2">
    <name type="scientific">Weeksella virosa (strain ATCC 43766 / DSM 16922 / JCM 21250 / CCUG 30538 / CDC 9751 / IAM 14551 / NBRC 16016 / NCTC 11634 / CL345/78)</name>
    <dbReference type="NCBI Taxonomy" id="865938"/>
    <lineage>
        <taxon>Bacteria</taxon>
        <taxon>Pseudomonadati</taxon>
        <taxon>Bacteroidota</taxon>
        <taxon>Flavobacteriia</taxon>
        <taxon>Flavobacteriales</taxon>
        <taxon>Weeksellaceae</taxon>
        <taxon>Weeksella</taxon>
    </lineage>
</organism>
<evidence type="ECO:0000313" key="2">
    <source>
        <dbReference type="Proteomes" id="UP000008641"/>
    </source>
</evidence>
<dbReference type="EMBL" id="CP002455">
    <property type="protein sequence ID" value="ADX67264.1"/>
    <property type="molecule type" value="Genomic_DNA"/>
</dbReference>
<dbReference type="eggNOG" id="ENOG50331R4">
    <property type="taxonomic scope" value="Bacteria"/>
</dbReference>
<dbReference type="STRING" id="865938.Weevi_0545"/>
<reference evidence="1 2" key="1">
    <citation type="journal article" date="2011" name="Stand. Genomic Sci.">
        <title>Complete genome sequence of Weeksella virosa type strain (9751).</title>
        <authorList>
            <person name="Lang E."/>
            <person name="Teshima H."/>
            <person name="Lucas S."/>
            <person name="Lapidus A."/>
            <person name="Hammon N."/>
            <person name="Deshpande S."/>
            <person name="Nolan M."/>
            <person name="Cheng J.F."/>
            <person name="Pitluck S."/>
            <person name="Liolios K."/>
            <person name="Pagani I."/>
            <person name="Mikhailova N."/>
            <person name="Ivanova N."/>
            <person name="Mavromatis K."/>
            <person name="Pati A."/>
            <person name="Tapia R."/>
            <person name="Han C."/>
            <person name="Goodwin L."/>
            <person name="Chen A."/>
            <person name="Palaniappan K."/>
            <person name="Land M."/>
            <person name="Hauser L."/>
            <person name="Chang Y.J."/>
            <person name="Jeffries C.D."/>
            <person name="Brambilla E.M."/>
            <person name="Kopitz M."/>
            <person name="Rohde M."/>
            <person name="Goker M."/>
            <person name="Tindall B.J."/>
            <person name="Detter J.C."/>
            <person name="Woyke T."/>
            <person name="Bristow J."/>
            <person name="Eisen J.A."/>
            <person name="Markowitz V."/>
            <person name="Hugenholtz P."/>
            <person name="Klenk H.P."/>
            <person name="Kyrpides N.C."/>
        </authorList>
    </citation>
    <scope>NUCLEOTIDE SEQUENCE [LARGE SCALE GENOMIC DNA]</scope>
    <source>
        <strain evidence="2">ATCC 43766 / DSM 16922 / JCM 21250 / NBRC 16016 / NCTC 11634 / CL345/78</strain>
    </source>
</reference>
<dbReference type="Proteomes" id="UP000008641">
    <property type="component" value="Chromosome"/>
</dbReference>
<dbReference type="HOGENOM" id="CLU_570731_0_0_10"/>
<keyword evidence="2" id="KW-1185">Reference proteome</keyword>
<dbReference type="RefSeq" id="WP_013597656.1">
    <property type="nucleotide sequence ID" value="NC_015144.1"/>
</dbReference>
<protein>
    <submittedName>
        <fullName evidence="1">Uncharacterized protein</fullName>
    </submittedName>
</protein>
<dbReference type="KEGG" id="wvi:Weevi_0545"/>
<proteinExistence type="predicted"/>
<gene>
    <name evidence="1" type="ordered locus">Weevi_0545</name>
</gene>
<sequence length="472" mass="54116">MRKILFIFGLVATNCLVFGQNKNSIEFTKLLTYQQQKVTDVNIKITVMTDKTNHNNFIGFTPNYFSNAVLNKGRLILVDTPPLMNTLEVSENFNFYSSSNIESFSQLFISPKTLESLDSKQTFNGKSCQEYMATIEGEASDFLGQSVYFCIDESSPYKNVQSLFPNVDKDGLLVAFGMNSSENPLVLSSEKTISVKVDFDFEKNLEKFNTILADYKIKEDSINNIEWSYEDLDSAAYEPNFVYYTPICSYYQDDLESKTQPFLVRYATEICGMMTDSNYDGVEDYDKETIDKYVQSRIKSYPKDLKKAKLISSKEVKELKAEMKRLWDESKDYKTTLTDTSDYDAAYAAVDSAAAYAYEEIRPYESSYKQQSIKDMSLAIDYVDSSMLKAIPDYCTNVREGVPNFDNAQVKDLLLNYAGQVCDLYISEYSGNVYMKGTIDALRRSMLELHKTYPNLNNKDKQKLTDYLDRLD</sequence>
<name>F0NZD5_WEEVC</name>
<dbReference type="AlphaFoldDB" id="F0NZD5"/>